<gene>
    <name evidence="7" type="ORF">KUTeg_014990</name>
</gene>
<comment type="caution">
    <text evidence="7">The sequence shown here is derived from an EMBL/GenBank/DDBJ whole genome shotgun (WGS) entry which is preliminary data.</text>
</comment>
<dbReference type="Pfam" id="PF01852">
    <property type="entry name" value="START"/>
    <property type="match status" value="1"/>
</dbReference>
<keyword evidence="2 5" id="KW-0812">Transmembrane</keyword>
<proteinExistence type="predicted"/>
<accession>A0ABQ9ENT8</accession>
<dbReference type="InterPro" id="IPR023393">
    <property type="entry name" value="START-like_dom_sf"/>
</dbReference>
<dbReference type="PANTHER" id="PTHR46121">
    <property type="entry name" value="STEROIDOGENIC ACUTE REGULATORY PROTEIN-LIKE"/>
    <property type="match status" value="1"/>
</dbReference>
<protein>
    <recommendedName>
        <fullName evidence="6">START domain-containing protein</fullName>
    </recommendedName>
</protein>
<evidence type="ECO:0000259" key="6">
    <source>
        <dbReference type="PROSITE" id="PS50848"/>
    </source>
</evidence>
<dbReference type="InterPro" id="IPR019498">
    <property type="entry name" value="MENTAL"/>
</dbReference>
<evidence type="ECO:0000313" key="7">
    <source>
        <dbReference type="EMBL" id="KAJ8306906.1"/>
    </source>
</evidence>
<evidence type="ECO:0000313" key="8">
    <source>
        <dbReference type="Proteomes" id="UP001217089"/>
    </source>
</evidence>
<evidence type="ECO:0000256" key="5">
    <source>
        <dbReference type="SAM" id="Phobius"/>
    </source>
</evidence>
<dbReference type="InterPro" id="IPR051869">
    <property type="entry name" value="STARD3"/>
</dbReference>
<reference evidence="7 8" key="1">
    <citation type="submission" date="2022-12" db="EMBL/GenBank/DDBJ databases">
        <title>Chromosome-level genome of Tegillarca granosa.</title>
        <authorList>
            <person name="Kim J."/>
        </authorList>
    </citation>
    <scope>NUCLEOTIDE SEQUENCE [LARGE SCALE GENOMIC DNA]</scope>
    <source>
        <strain evidence="7">Teg-2019</strain>
        <tissue evidence="7">Adductor muscle</tissue>
    </source>
</reference>
<dbReference type="PROSITE" id="PS50848">
    <property type="entry name" value="START"/>
    <property type="match status" value="1"/>
</dbReference>
<keyword evidence="8" id="KW-1185">Reference proteome</keyword>
<keyword evidence="5" id="KW-1133">Transmembrane helix</keyword>
<dbReference type="InterPro" id="IPR000799">
    <property type="entry name" value="StAR-like"/>
</dbReference>
<evidence type="ECO:0000256" key="4">
    <source>
        <dbReference type="SAM" id="MobiDB-lite"/>
    </source>
</evidence>
<dbReference type="SUPFAM" id="SSF55961">
    <property type="entry name" value="Bet v1-like"/>
    <property type="match status" value="1"/>
</dbReference>
<feature type="transmembrane region" description="Helical" evidence="5">
    <location>
        <begin position="79"/>
        <end position="101"/>
    </location>
</feature>
<dbReference type="PANTHER" id="PTHR46121:SF4">
    <property type="entry name" value="STEROIDOGENIC ACUTE REGULATORY PROTEIN-LIKE"/>
    <property type="match status" value="1"/>
</dbReference>
<sequence length="310" mass="35498">MRHCRKATWCISDFNSSSFGSHGHIMDLQNNKKISTVRRTFCLLATFDLILTFILWVIYTQLIGETPVWKAFQEQVFNYTFEFSLFDTVITTSLTCAFLLAKCFLFKNQVKELFISARLYNGGFQNERRPLLSDSEQGRISRDDNDRYYSPEGSDEEVERSNYQSIVQSRSRQASRASINSLSSVRGIINMNAENIYRELVENLSEQPTWNPTVTECRTLQTVDENTDIVYNIAAEAVGGMVSARDFVNVRRWGIRDGIYMSSGCACTHPDMPPQKKYVRGENGAGGFIMFPLPEDPNKSVFIWVGYHKL</sequence>
<dbReference type="Gene3D" id="3.30.530.20">
    <property type="match status" value="1"/>
</dbReference>
<dbReference type="Proteomes" id="UP001217089">
    <property type="component" value="Unassembled WGS sequence"/>
</dbReference>
<organism evidence="7 8">
    <name type="scientific">Tegillarca granosa</name>
    <name type="common">Malaysian cockle</name>
    <name type="synonym">Anadara granosa</name>
    <dbReference type="NCBI Taxonomy" id="220873"/>
    <lineage>
        <taxon>Eukaryota</taxon>
        <taxon>Metazoa</taxon>
        <taxon>Spiralia</taxon>
        <taxon>Lophotrochozoa</taxon>
        <taxon>Mollusca</taxon>
        <taxon>Bivalvia</taxon>
        <taxon>Autobranchia</taxon>
        <taxon>Pteriomorphia</taxon>
        <taxon>Arcoida</taxon>
        <taxon>Arcoidea</taxon>
        <taxon>Arcidae</taxon>
        <taxon>Tegillarca</taxon>
    </lineage>
</organism>
<evidence type="ECO:0000256" key="1">
    <source>
        <dbReference type="ARBA" id="ARBA00004141"/>
    </source>
</evidence>
<dbReference type="PRINTS" id="PR00978">
    <property type="entry name" value="STARPROTEIN"/>
</dbReference>
<feature type="region of interest" description="Disordered" evidence="4">
    <location>
        <begin position="132"/>
        <end position="155"/>
    </location>
</feature>
<comment type="subcellular location">
    <subcellularLocation>
        <location evidence="1">Membrane</location>
        <topology evidence="1">Multi-pass membrane protein</topology>
    </subcellularLocation>
</comment>
<dbReference type="Pfam" id="PF10457">
    <property type="entry name" value="MENTAL"/>
    <property type="match status" value="1"/>
</dbReference>
<dbReference type="EMBL" id="JARBDR010000793">
    <property type="protein sequence ID" value="KAJ8306906.1"/>
    <property type="molecule type" value="Genomic_DNA"/>
</dbReference>
<dbReference type="InterPro" id="IPR002913">
    <property type="entry name" value="START_lipid-bd_dom"/>
</dbReference>
<evidence type="ECO:0000256" key="2">
    <source>
        <dbReference type="ARBA" id="ARBA00022692"/>
    </source>
</evidence>
<feature type="transmembrane region" description="Helical" evidence="5">
    <location>
        <begin position="41"/>
        <end position="59"/>
    </location>
</feature>
<feature type="compositionally biased region" description="Basic and acidic residues" evidence="4">
    <location>
        <begin position="132"/>
        <end position="149"/>
    </location>
</feature>
<name>A0ABQ9ENT8_TEGGR</name>
<keyword evidence="3 5" id="KW-0472">Membrane</keyword>
<feature type="domain" description="START" evidence="6">
    <location>
        <begin position="65"/>
        <end position="310"/>
    </location>
</feature>
<evidence type="ECO:0000256" key="3">
    <source>
        <dbReference type="ARBA" id="ARBA00023136"/>
    </source>
</evidence>